<dbReference type="PROSITE" id="PS51257">
    <property type="entry name" value="PROKAR_LIPOPROTEIN"/>
    <property type="match status" value="1"/>
</dbReference>
<dbReference type="EMBL" id="LCVB01000027">
    <property type="protein sequence ID" value="KLJ29601.1"/>
    <property type="molecule type" value="Genomic_DNA"/>
</dbReference>
<dbReference type="Proteomes" id="UP000256718">
    <property type="component" value="Unassembled WGS sequence"/>
</dbReference>
<proteinExistence type="predicted"/>
<dbReference type="Proteomes" id="UP000035174">
    <property type="component" value="Unassembled WGS sequence"/>
</dbReference>
<name>A0A5N0R1R0_STRAG</name>
<dbReference type="AlphaFoldDB" id="A0A5N0R1R0"/>
<keyword evidence="1" id="KW-0732">Signal</keyword>
<dbReference type="GeneID" id="66885421"/>
<gene>
    <name evidence="3" type="ORF">C4618_13245</name>
    <name evidence="2" type="ORF">WA45_04425</name>
</gene>
<reference evidence="2 4" key="1">
    <citation type="journal article" date="2015" name="PLoS ONE">
        <title>Genomic analysis reveals the molecular basis for capsule loss in the group B streptococcus population.</title>
        <authorList>
            <consortium name="DEVANI Consortium"/>
            <person name="Rosini R."/>
            <person name="Campisi E."/>
            <person name="De Chiara M."/>
            <person name="Tettelin H."/>
            <person name="Rinaudo D."/>
            <person name="Toniolo C."/>
            <person name="Metruccio M."/>
            <person name="Guidotti S."/>
            <person name="Sorensen U.B."/>
            <person name="Kilian M."/>
            <person name="Ramirez M."/>
            <person name="Janulczyk R."/>
            <person name="Donati C."/>
            <person name="Grandi G."/>
            <person name="Margarit I."/>
        </authorList>
    </citation>
    <scope>NUCLEOTIDE SEQUENCE [LARGE SCALE GENOMIC DNA]</scope>
    <source>
        <strain evidence="2 4">ES-PW-063</strain>
    </source>
</reference>
<protein>
    <submittedName>
        <fullName evidence="3">Lipoprotein</fullName>
    </submittedName>
</protein>
<evidence type="ECO:0000313" key="2">
    <source>
        <dbReference type="EMBL" id="KLJ29601.1"/>
    </source>
</evidence>
<evidence type="ECO:0000313" key="3">
    <source>
        <dbReference type="EMBL" id="RDY74396.1"/>
    </source>
</evidence>
<reference evidence="3 5" key="2">
    <citation type="journal article" date="2018" name="Emerg. Microbes Infect.">
        <title>Phenotypic and molecular analysis of nontypeable Group B streptococci: identification of cps2a and hybrid cps2a/cps5 Group B streptococcal capsule gene clusters.</title>
        <authorList>
            <person name="Alhhazmi A."/>
            <person name="Tyrrell G.J."/>
        </authorList>
    </citation>
    <scope>NUCLEOTIDE SEQUENCE [LARGE SCALE GENOMIC DNA]</scope>
    <source>
        <strain evidence="3 5">PLGBS17</strain>
    </source>
</reference>
<accession>A0A5N0R1R0</accession>
<evidence type="ECO:0000313" key="5">
    <source>
        <dbReference type="Proteomes" id="UP000256718"/>
    </source>
</evidence>
<evidence type="ECO:0000313" key="4">
    <source>
        <dbReference type="Proteomes" id="UP000035174"/>
    </source>
</evidence>
<sequence>MKKKLLGLMILAISTVFLVACSTNSLNVKYYKVYDGEKMLVLEINDESGIYHNEGNFVVTNIDTKSKSFVLKGGSAKYTVLYDVKSDGKLNVDLGNFYYNASGKETYYKEGSKALEKALRDKE</sequence>
<organism evidence="3 5">
    <name type="scientific">Streptococcus agalactiae</name>
    <dbReference type="NCBI Taxonomy" id="1311"/>
    <lineage>
        <taxon>Bacteria</taxon>
        <taxon>Bacillati</taxon>
        <taxon>Bacillota</taxon>
        <taxon>Bacilli</taxon>
        <taxon>Lactobacillales</taxon>
        <taxon>Streptococcaceae</taxon>
        <taxon>Streptococcus</taxon>
    </lineage>
</organism>
<dbReference type="RefSeq" id="WP_000727985.1">
    <property type="nucleotide sequence ID" value="NZ_AP018935.1"/>
</dbReference>
<dbReference type="EMBL" id="QHGZ01000259">
    <property type="protein sequence ID" value="RDY74396.1"/>
    <property type="molecule type" value="Genomic_DNA"/>
</dbReference>
<keyword evidence="3" id="KW-0449">Lipoprotein</keyword>
<comment type="caution">
    <text evidence="3">The sequence shown here is derived from an EMBL/GenBank/DDBJ whole genome shotgun (WGS) entry which is preliminary data.</text>
</comment>
<evidence type="ECO:0000256" key="1">
    <source>
        <dbReference type="SAM" id="SignalP"/>
    </source>
</evidence>
<feature type="signal peptide" evidence="1">
    <location>
        <begin position="1"/>
        <end position="20"/>
    </location>
</feature>
<feature type="chain" id="PRO_5042723961" evidence="1">
    <location>
        <begin position="21"/>
        <end position="123"/>
    </location>
</feature>